<feature type="binding site" evidence="14">
    <location>
        <position position="123"/>
    </location>
    <ligand>
        <name>L-threonine</name>
        <dbReference type="ChEBI" id="CHEBI:57926"/>
    </ligand>
</feature>
<proteinExistence type="inferred from homology"/>
<evidence type="ECO:0000256" key="6">
    <source>
        <dbReference type="ARBA" id="ARBA00022679"/>
    </source>
</evidence>
<evidence type="ECO:0000256" key="4">
    <source>
        <dbReference type="ARBA" id="ARBA00015492"/>
    </source>
</evidence>
<evidence type="ECO:0000256" key="5">
    <source>
        <dbReference type="ARBA" id="ARBA00022490"/>
    </source>
</evidence>
<evidence type="ECO:0000256" key="9">
    <source>
        <dbReference type="ARBA" id="ARBA00022741"/>
    </source>
</evidence>
<dbReference type="InterPro" id="IPR006070">
    <property type="entry name" value="Sua5-like_dom"/>
</dbReference>
<feature type="binding site" evidence="14">
    <location>
        <position position="64"/>
    </location>
    <ligand>
        <name>ATP</name>
        <dbReference type="ChEBI" id="CHEBI:30616"/>
    </ligand>
</feature>
<evidence type="ECO:0000259" key="15">
    <source>
        <dbReference type="PROSITE" id="PS51163"/>
    </source>
</evidence>
<keyword evidence="9 13" id="KW-0547">Nucleotide-binding</keyword>
<name>A0A7W8HCV2_9FIRM</name>
<dbReference type="GO" id="GO:0000049">
    <property type="term" value="F:tRNA binding"/>
    <property type="evidence" value="ECO:0007669"/>
    <property type="project" value="TreeGrafter"/>
</dbReference>
<reference evidence="16 17" key="1">
    <citation type="submission" date="2020-08" db="EMBL/GenBank/DDBJ databases">
        <title>Genomic Encyclopedia of Type Strains, Phase IV (KMG-IV): sequencing the most valuable type-strain genomes for metagenomic binning, comparative biology and taxonomic classification.</title>
        <authorList>
            <person name="Goeker M."/>
        </authorList>
    </citation>
    <scope>NUCLEOTIDE SEQUENCE [LARGE SCALE GENOMIC DNA]</scope>
    <source>
        <strain evidence="16 17">DSM 106146</strain>
    </source>
</reference>
<dbReference type="InterPro" id="IPR005145">
    <property type="entry name" value="Sua5_C"/>
</dbReference>
<dbReference type="AlphaFoldDB" id="A0A7W8HCV2"/>
<dbReference type="EC" id="2.7.7.87" evidence="3 13"/>
<keyword evidence="17" id="KW-1185">Reference proteome</keyword>
<dbReference type="GO" id="GO:0061710">
    <property type="term" value="F:L-threonylcarbamoyladenylate synthase"/>
    <property type="evidence" value="ECO:0007669"/>
    <property type="project" value="UniProtKB-EC"/>
</dbReference>
<feature type="binding site" evidence="14">
    <location>
        <position position="119"/>
    </location>
    <ligand>
        <name>ATP</name>
        <dbReference type="ChEBI" id="CHEBI:30616"/>
    </ligand>
</feature>
<dbReference type="NCBIfam" id="TIGR00057">
    <property type="entry name" value="L-threonylcarbamoyladenylate synthase"/>
    <property type="match status" value="1"/>
</dbReference>
<comment type="function">
    <text evidence="13">Required for the formation of a threonylcarbamoyl group on adenosine at position 37 (t(6)A37) in tRNAs that read codons beginning with adenine.</text>
</comment>
<keyword evidence="5 13" id="KW-0963">Cytoplasm</keyword>
<dbReference type="PANTHER" id="PTHR17490">
    <property type="entry name" value="SUA5"/>
    <property type="match status" value="1"/>
</dbReference>
<dbReference type="RefSeq" id="WP_183776180.1">
    <property type="nucleotide sequence ID" value="NZ_JACHFW010000017.1"/>
</dbReference>
<feature type="binding site" evidence="14">
    <location>
        <position position="37"/>
    </location>
    <ligand>
        <name>L-threonine</name>
        <dbReference type="ChEBI" id="CHEBI:57926"/>
    </ligand>
</feature>
<evidence type="ECO:0000256" key="8">
    <source>
        <dbReference type="ARBA" id="ARBA00022695"/>
    </source>
</evidence>
<evidence type="ECO:0000256" key="12">
    <source>
        <dbReference type="ARBA" id="ARBA00048366"/>
    </source>
</evidence>
<evidence type="ECO:0000313" key="17">
    <source>
        <dbReference type="Proteomes" id="UP000543642"/>
    </source>
</evidence>
<dbReference type="InterPro" id="IPR010923">
    <property type="entry name" value="T(6)A37_SUA5"/>
</dbReference>
<keyword evidence="7 13" id="KW-0819">tRNA processing</keyword>
<evidence type="ECO:0000256" key="14">
    <source>
        <dbReference type="PIRSR" id="PIRSR004930-1"/>
    </source>
</evidence>
<feature type="binding site" evidence="14">
    <location>
        <position position="143"/>
    </location>
    <ligand>
        <name>L-threonine</name>
        <dbReference type="ChEBI" id="CHEBI:57926"/>
    </ligand>
</feature>
<feature type="domain" description="YrdC-like" evidence="15">
    <location>
        <begin position="15"/>
        <end position="201"/>
    </location>
</feature>
<dbReference type="GO" id="GO:0005524">
    <property type="term" value="F:ATP binding"/>
    <property type="evidence" value="ECO:0007669"/>
    <property type="project" value="UniProtKB-UniRule"/>
</dbReference>
<keyword evidence="6 13" id="KW-0808">Transferase</keyword>
<gene>
    <name evidence="16" type="ORF">HNP82_003117</name>
</gene>
<accession>A0A7W8HCV2</accession>
<dbReference type="Gene3D" id="3.90.870.10">
    <property type="entry name" value="DHBP synthase"/>
    <property type="match status" value="1"/>
</dbReference>
<feature type="binding site" evidence="14">
    <location>
        <position position="60"/>
    </location>
    <ligand>
        <name>ATP</name>
        <dbReference type="ChEBI" id="CHEBI:30616"/>
    </ligand>
</feature>
<dbReference type="InterPro" id="IPR050156">
    <property type="entry name" value="TC-AMP_synthase_SUA5"/>
</dbReference>
<keyword evidence="8 13" id="KW-0548">Nucleotidyltransferase</keyword>
<dbReference type="Pfam" id="PF03481">
    <property type="entry name" value="Sua5_C"/>
    <property type="match status" value="1"/>
</dbReference>
<comment type="subcellular location">
    <subcellularLocation>
        <location evidence="1 13">Cytoplasm</location>
    </subcellularLocation>
</comment>
<evidence type="ECO:0000256" key="2">
    <source>
        <dbReference type="ARBA" id="ARBA00007663"/>
    </source>
</evidence>
<feature type="binding site" evidence="14">
    <location>
        <position position="183"/>
    </location>
    <ligand>
        <name>L-threonine</name>
        <dbReference type="ChEBI" id="CHEBI:57926"/>
    </ligand>
</feature>
<sequence length="355" mass="37836">MKTTILKIDKDHIDMEMIKSAGKVISSGGLVAFPTETVYGLGGDAMDAGASEKIYGAKGRPSDNPLIVHIASAEALPDIARDIPQEAYILAEAFWPGPLTIILNKNERVPLSTTGGLETVAVRMPSHPIAKALIEASGTYIAAPSANTSGRPSPTMASHVIEDLDGKIDMIIDGGKVGIGIESTIVDLTGSEPMILRPGYITRQMLEKVLGSVAVDQAILSENADKNFHPKAPGMKYKHYAPKGDLAIVEGTQEQVVETINTLTLQAEEEGRTAAVIAADESAGLYTCAHVYSIGSRQDEETIASNLFAVLREMDELHADVIYSESYYDSGLGQAVMNRLLKAAGHHVIRAGQTK</sequence>
<comment type="caution">
    <text evidence="16">The sequence shown here is derived from an EMBL/GenBank/DDBJ whole genome shotgun (WGS) entry which is preliminary data.</text>
</comment>
<feature type="binding site" evidence="14">
    <location>
        <position position="240"/>
    </location>
    <ligand>
        <name>ATP</name>
        <dbReference type="ChEBI" id="CHEBI:30616"/>
    </ligand>
</feature>
<protein>
    <recommendedName>
        <fullName evidence="4 13">Threonylcarbamoyl-AMP synthase</fullName>
        <shortName evidence="13">TC-AMP synthase</shortName>
        <ecNumber evidence="3 13">2.7.7.87</ecNumber>
    </recommendedName>
    <alternativeName>
        <fullName evidence="11 13">L-threonylcarbamoyladenylate synthase</fullName>
    </alternativeName>
</protein>
<dbReference type="GO" id="GO:0008033">
    <property type="term" value="P:tRNA processing"/>
    <property type="evidence" value="ECO:0007669"/>
    <property type="project" value="UniProtKB-KW"/>
</dbReference>
<dbReference type="PROSITE" id="PS51163">
    <property type="entry name" value="YRDC"/>
    <property type="match status" value="1"/>
</dbReference>
<feature type="binding site" evidence="14">
    <location>
        <position position="197"/>
    </location>
    <ligand>
        <name>ATP</name>
        <dbReference type="ChEBI" id="CHEBI:30616"/>
    </ligand>
</feature>
<dbReference type="PIRSF" id="PIRSF004930">
    <property type="entry name" value="Tln_factor_SUA5"/>
    <property type="match status" value="1"/>
</dbReference>
<feature type="binding site" evidence="14">
    <location>
        <position position="69"/>
    </location>
    <ligand>
        <name>L-threonine</name>
        <dbReference type="ChEBI" id="CHEBI:57926"/>
    </ligand>
</feature>
<feature type="binding site" evidence="14">
    <location>
        <position position="145"/>
    </location>
    <ligand>
        <name>ATP</name>
        <dbReference type="ChEBI" id="CHEBI:30616"/>
    </ligand>
</feature>
<dbReference type="InterPro" id="IPR038385">
    <property type="entry name" value="Sua5/YwlC_C"/>
</dbReference>
<comment type="similarity">
    <text evidence="2 13">Belongs to the SUA5 family.</text>
</comment>
<dbReference type="GO" id="GO:0005737">
    <property type="term" value="C:cytoplasm"/>
    <property type="evidence" value="ECO:0007669"/>
    <property type="project" value="UniProtKB-SubCell"/>
</dbReference>
<keyword evidence="10 13" id="KW-0067">ATP-binding</keyword>
<evidence type="ECO:0000256" key="7">
    <source>
        <dbReference type="ARBA" id="ARBA00022694"/>
    </source>
</evidence>
<evidence type="ECO:0000256" key="10">
    <source>
        <dbReference type="ARBA" id="ARBA00022840"/>
    </source>
</evidence>
<dbReference type="Proteomes" id="UP000543642">
    <property type="component" value="Unassembled WGS sequence"/>
</dbReference>
<dbReference type="PANTHER" id="PTHR17490:SF16">
    <property type="entry name" value="THREONYLCARBAMOYL-AMP SYNTHASE"/>
    <property type="match status" value="1"/>
</dbReference>
<dbReference type="InterPro" id="IPR017945">
    <property type="entry name" value="DHBP_synth_RibB-like_a/b_dom"/>
</dbReference>
<evidence type="ECO:0000256" key="3">
    <source>
        <dbReference type="ARBA" id="ARBA00012584"/>
    </source>
</evidence>
<dbReference type="GO" id="GO:0003725">
    <property type="term" value="F:double-stranded RNA binding"/>
    <property type="evidence" value="ECO:0007669"/>
    <property type="project" value="UniProtKB-UniRule"/>
</dbReference>
<evidence type="ECO:0000256" key="13">
    <source>
        <dbReference type="PIRNR" id="PIRNR004930"/>
    </source>
</evidence>
<dbReference type="EMBL" id="JACHFW010000017">
    <property type="protein sequence ID" value="MBB5265965.1"/>
    <property type="molecule type" value="Genomic_DNA"/>
</dbReference>
<dbReference type="Pfam" id="PF01300">
    <property type="entry name" value="Sua5_yciO_yrdC"/>
    <property type="match status" value="1"/>
</dbReference>
<dbReference type="GO" id="GO:0006450">
    <property type="term" value="P:regulation of translational fidelity"/>
    <property type="evidence" value="ECO:0007669"/>
    <property type="project" value="TreeGrafter"/>
</dbReference>
<evidence type="ECO:0000256" key="11">
    <source>
        <dbReference type="ARBA" id="ARBA00029774"/>
    </source>
</evidence>
<dbReference type="FunFam" id="3.90.870.10:FF:000009">
    <property type="entry name" value="Threonylcarbamoyl-AMP synthase, putative"/>
    <property type="match status" value="1"/>
</dbReference>
<evidence type="ECO:0000256" key="1">
    <source>
        <dbReference type="ARBA" id="ARBA00004496"/>
    </source>
</evidence>
<comment type="catalytic activity">
    <reaction evidence="12 13">
        <text>L-threonine + hydrogencarbonate + ATP = L-threonylcarbamoyladenylate + diphosphate + H2O</text>
        <dbReference type="Rhea" id="RHEA:36407"/>
        <dbReference type="ChEBI" id="CHEBI:15377"/>
        <dbReference type="ChEBI" id="CHEBI:17544"/>
        <dbReference type="ChEBI" id="CHEBI:30616"/>
        <dbReference type="ChEBI" id="CHEBI:33019"/>
        <dbReference type="ChEBI" id="CHEBI:57926"/>
        <dbReference type="ChEBI" id="CHEBI:73682"/>
        <dbReference type="EC" id="2.7.7.87"/>
    </reaction>
</comment>
<dbReference type="SUPFAM" id="SSF55821">
    <property type="entry name" value="YrdC/RibB"/>
    <property type="match status" value="1"/>
</dbReference>
<dbReference type="Gene3D" id="3.40.50.11030">
    <property type="entry name" value="Threonylcarbamoyl-AMP synthase, C-terminal domain"/>
    <property type="match status" value="1"/>
</dbReference>
<evidence type="ECO:0000313" key="16">
    <source>
        <dbReference type="EMBL" id="MBB5265965.1"/>
    </source>
</evidence>
<organism evidence="16 17">
    <name type="scientific">Catenibacillus scindens</name>
    <dbReference type="NCBI Taxonomy" id="673271"/>
    <lineage>
        <taxon>Bacteria</taxon>
        <taxon>Bacillati</taxon>
        <taxon>Bacillota</taxon>
        <taxon>Clostridia</taxon>
        <taxon>Lachnospirales</taxon>
        <taxon>Lachnospiraceae</taxon>
        <taxon>Catenibacillus</taxon>
    </lineage>
</organism>
<feature type="binding site" evidence="14">
    <location>
        <position position="153"/>
    </location>
    <ligand>
        <name>ATP</name>
        <dbReference type="ChEBI" id="CHEBI:30616"/>
    </ligand>
</feature>